<protein>
    <submittedName>
        <fullName evidence="1">Uncharacterized protein</fullName>
    </submittedName>
</protein>
<evidence type="ECO:0000313" key="1">
    <source>
        <dbReference type="EMBL" id="CEI80561.1"/>
    </source>
</evidence>
<accession>A0A0A1MN85</accession>
<evidence type="ECO:0000313" key="2">
    <source>
        <dbReference type="Proteomes" id="UP000040453"/>
    </source>
</evidence>
<gene>
    <name evidence="1" type="ORF">BN997_00365</name>
</gene>
<reference evidence="1 2" key="1">
    <citation type="submission" date="2014-11" db="EMBL/GenBank/DDBJ databases">
        <authorList>
            <person name="Urmite Genomes Urmite Genomes"/>
        </authorList>
    </citation>
    <scope>NUCLEOTIDE SEQUENCE [LARGE SCALE GENOMIC DNA]</scope>
    <source>
        <strain evidence="1 2">Oc5</strain>
    </source>
</reference>
<dbReference type="STRING" id="545501.BN997_00365"/>
<keyword evidence="2" id="KW-1185">Reference proteome</keyword>
<name>A0A0A1MN85_9BACI</name>
<dbReference type="EMBL" id="CDGG01000001">
    <property type="protein sequence ID" value="CEI80561.1"/>
    <property type="molecule type" value="Genomic_DNA"/>
</dbReference>
<proteinExistence type="predicted"/>
<organism evidence="1 2">
    <name type="scientific">Oceanobacillus oncorhynchi</name>
    <dbReference type="NCBI Taxonomy" id="545501"/>
    <lineage>
        <taxon>Bacteria</taxon>
        <taxon>Bacillati</taxon>
        <taxon>Bacillota</taxon>
        <taxon>Bacilli</taxon>
        <taxon>Bacillales</taxon>
        <taxon>Bacillaceae</taxon>
        <taxon>Oceanobacillus</taxon>
    </lineage>
</organism>
<dbReference type="Proteomes" id="UP000040453">
    <property type="component" value="Unassembled WGS sequence"/>
</dbReference>
<dbReference type="AlphaFoldDB" id="A0A0A1MN85"/>
<sequence length="68" mass="8071">MKSLSGNLFFEIFFKFKKYRDFTLSKEGLHQETFTKYKGYVTILVYKYSSIDKGDMPHEDILSEETAE</sequence>